<reference evidence="1 2" key="1">
    <citation type="journal article" date="2018" name="Mol. Biol. Evol.">
        <title>Broad Genomic Sampling Reveals a Smut Pathogenic Ancestry of the Fungal Clade Ustilaginomycotina.</title>
        <authorList>
            <person name="Kijpornyongpan T."/>
            <person name="Mondo S.J."/>
            <person name="Barry K."/>
            <person name="Sandor L."/>
            <person name="Lee J."/>
            <person name="Lipzen A."/>
            <person name="Pangilinan J."/>
            <person name="LaButti K."/>
            <person name="Hainaut M."/>
            <person name="Henrissat B."/>
            <person name="Grigoriev I.V."/>
            <person name="Spatafora J.W."/>
            <person name="Aime M.C."/>
        </authorList>
    </citation>
    <scope>NUCLEOTIDE SEQUENCE [LARGE SCALE GENOMIC DNA]</scope>
    <source>
        <strain evidence="1 2">SA 807</strain>
    </source>
</reference>
<accession>A0ACD0NNN2</accession>
<evidence type="ECO:0000313" key="2">
    <source>
        <dbReference type="Proteomes" id="UP000245626"/>
    </source>
</evidence>
<keyword evidence="2" id="KW-1185">Reference proteome</keyword>
<protein>
    <submittedName>
        <fullName evidence="1">MFS general substrate transporter</fullName>
    </submittedName>
</protein>
<dbReference type="Proteomes" id="UP000245626">
    <property type="component" value="Unassembled WGS sequence"/>
</dbReference>
<evidence type="ECO:0000313" key="1">
    <source>
        <dbReference type="EMBL" id="PWN47421.1"/>
    </source>
</evidence>
<sequence length="555" mass="60049">MARVERIEVHELVSLPSAKNGALSSDSGPFQIRSEGKGREEADPQDGSADMSNHDPTPQESQASEPASTGLDGVLENSRENLISDLHPIDGGFQAWNFLACAFTIELMVYGTSYSYGSFQDYHLSNPASPLHQRSASATTISLIGTMVIGGVHFVPLLTRGLLVSYPHLVRKLGFASLICSSLSLLISSFLVDARLLILFQGLLFGLTSGTAFTPVALWLPQWFDRRRGLATGVIFAGSGIGGVIFPLVLNVLLNRLGFANTLRIWSALNLLLVGMALYRMTPRLKPLPPPTGGASDGGRRLRRRGFKGFLKDISPGSIRGMFLPIAIVNSLILFTQASGWYTISLYLSSYATSLGLSKWTSTGVLSSFNASAILGYMMIGNLIDRFDYTRLMLVSGLVCSLSSLVILGLANSLVMVLIFTLIFGAGGGGFACFLTPVSRDVAYLENQESSISFFYYVFVRGVAALSGPPIASSLYRSNAVTTSRPSSSEYGARGFRGLVLYVGLMMFATFLLALVAYKVRRWSYSQFDRERNAPAPATTPQPTDSRARDGAPRR</sequence>
<proteinExistence type="predicted"/>
<name>A0ACD0NNN2_9BASI</name>
<dbReference type="EMBL" id="KZ820437">
    <property type="protein sequence ID" value="PWN47421.1"/>
    <property type="molecule type" value="Genomic_DNA"/>
</dbReference>
<organism evidence="1 2">
    <name type="scientific">Violaceomyces palustris</name>
    <dbReference type="NCBI Taxonomy" id="1673888"/>
    <lineage>
        <taxon>Eukaryota</taxon>
        <taxon>Fungi</taxon>
        <taxon>Dikarya</taxon>
        <taxon>Basidiomycota</taxon>
        <taxon>Ustilaginomycotina</taxon>
        <taxon>Ustilaginomycetes</taxon>
        <taxon>Violaceomycetales</taxon>
        <taxon>Violaceomycetaceae</taxon>
        <taxon>Violaceomyces</taxon>
    </lineage>
</organism>
<gene>
    <name evidence="1" type="ORF">IE53DRAFT_413047</name>
</gene>